<proteinExistence type="predicted"/>
<dbReference type="AlphaFoldDB" id="A0A3L7AJ74"/>
<comment type="caution">
    <text evidence="1">The sequence shown here is derived from an EMBL/GenBank/DDBJ whole genome shotgun (WGS) entry which is preliminary data.</text>
</comment>
<organism evidence="1 2">
    <name type="scientific">Xanthobacter tagetidis</name>
    <dbReference type="NCBI Taxonomy" id="60216"/>
    <lineage>
        <taxon>Bacteria</taxon>
        <taxon>Pseudomonadati</taxon>
        <taxon>Pseudomonadota</taxon>
        <taxon>Alphaproteobacteria</taxon>
        <taxon>Hyphomicrobiales</taxon>
        <taxon>Xanthobacteraceae</taxon>
        <taxon>Xanthobacter</taxon>
    </lineage>
</organism>
<dbReference type="RefSeq" id="WP_121622359.1">
    <property type="nucleotide sequence ID" value="NZ_JACIIW010000006.1"/>
</dbReference>
<evidence type="ECO:0000313" key="1">
    <source>
        <dbReference type="EMBL" id="RLP80566.1"/>
    </source>
</evidence>
<protein>
    <submittedName>
        <fullName evidence="1">Uncharacterized protein</fullName>
    </submittedName>
</protein>
<keyword evidence="2" id="KW-1185">Reference proteome</keyword>
<dbReference type="EMBL" id="RCTF01000003">
    <property type="protein sequence ID" value="RLP80566.1"/>
    <property type="molecule type" value="Genomic_DNA"/>
</dbReference>
<dbReference type="OrthoDB" id="8264995at2"/>
<evidence type="ECO:0000313" key="2">
    <source>
        <dbReference type="Proteomes" id="UP000269692"/>
    </source>
</evidence>
<dbReference type="Proteomes" id="UP000269692">
    <property type="component" value="Unassembled WGS sequence"/>
</dbReference>
<accession>A0A3L7AJ74</accession>
<gene>
    <name evidence="1" type="ORF">D9R14_05830</name>
</gene>
<reference evidence="1 2" key="1">
    <citation type="submission" date="2018-10" db="EMBL/GenBank/DDBJ databases">
        <title>Xanthobacter tagetidis genome sequencing and assembly.</title>
        <authorList>
            <person name="Maclea K.S."/>
            <person name="Goen A.E."/>
            <person name="Fatima S.A."/>
        </authorList>
    </citation>
    <scope>NUCLEOTIDE SEQUENCE [LARGE SCALE GENOMIC DNA]</scope>
    <source>
        <strain evidence="1 2">ATCC 700314</strain>
    </source>
</reference>
<sequence length="314" mass="34572">MKSMDIEALVRWAYRDELPRLPLQGPPAAAFRSGWEAISRSGELLAVVQEPDIVNAFGMFPEQVARLWREPHPDALAVYDAVEGLAALVLDLPEGWNPLADLGDLGADGQASIARGLDLLVTVEMRDGRGQVVPSYGGLEAGETVTARPVMRRSPARLVIRHALLGGCPAWEADVPERKVVMRPMGRSPAWFRKIVHISDGAFAPTRYEIEVDGFDYKRRMPHPDAYQKTVLEPDPVDVVVARAEYELWHAALALLVDALAPRLRDHALLPSSRAVRPWEGEAQRGRILPSLLVPAEGGRTSRAKRKSKGRDAA</sequence>
<name>A0A3L7AJ74_9HYPH</name>